<dbReference type="PANTHER" id="PTHR16128:SF5">
    <property type="entry name" value="FAD_NAD(P)-BINDING OXIDOREDUCTASE FAMILY PROTEIN"/>
    <property type="match status" value="1"/>
</dbReference>
<dbReference type="GO" id="GO:0016491">
    <property type="term" value="F:oxidoreductase activity"/>
    <property type="evidence" value="ECO:0007669"/>
    <property type="project" value="InterPro"/>
</dbReference>
<dbReference type="Proteomes" id="UP000321400">
    <property type="component" value="Unassembled WGS sequence"/>
</dbReference>
<organism evidence="2 3">
    <name type="scientific">Halolactibacillus alkaliphilus</name>
    <dbReference type="NCBI Taxonomy" id="442899"/>
    <lineage>
        <taxon>Bacteria</taxon>
        <taxon>Bacillati</taxon>
        <taxon>Bacillota</taxon>
        <taxon>Bacilli</taxon>
        <taxon>Bacillales</taxon>
        <taxon>Bacillaceae</taxon>
        <taxon>Halolactibacillus</taxon>
    </lineage>
</organism>
<dbReference type="Gene3D" id="3.90.660.10">
    <property type="match status" value="1"/>
</dbReference>
<dbReference type="SUPFAM" id="SSF51905">
    <property type="entry name" value="FAD/NAD(P)-binding domain"/>
    <property type="match status" value="1"/>
</dbReference>
<dbReference type="Gene3D" id="3.50.50.60">
    <property type="entry name" value="FAD/NAD(P)-binding domain"/>
    <property type="match status" value="1"/>
</dbReference>
<keyword evidence="3" id="KW-1185">Reference proteome</keyword>
<dbReference type="Pfam" id="PF01593">
    <property type="entry name" value="Amino_oxidase"/>
    <property type="match status" value="1"/>
</dbReference>
<dbReference type="EMBL" id="BJYE01000001">
    <property type="protein sequence ID" value="GEN55566.1"/>
    <property type="molecule type" value="Genomic_DNA"/>
</dbReference>
<comment type="caution">
    <text evidence="2">The sequence shown here is derived from an EMBL/GenBank/DDBJ whole genome shotgun (WGS) entry which is preliminary data.</text>
</comment>
<dbReference type="PANTHER" id="PTHR16128">
    <property type="entry name" value="FAD/NAD(P)-BINDING OXIDOREDUCTASE FAMILY PROTEIN"/>
    <property type="match status" value="1"/>
</dbReference>
<dbReference type="AlphaFoldDB" id="A0A511WWR6"/>
<evidence type="ECO:0000259" key="1">
    <source>
        <dbReference type="Pfam" id="PF01593"/>
    </source>
</evidence>
<proteinExistence type="predicted"/>
<evidence type="ECO:0000313" key="2">
    <source>
        <dbReference type="EMBL" id="GEN55566.1"/>
    </source>
</evidence>
<feature type="domain" description="Amine oxidase" evidence="1">
    <location>
        <begin position="88"/>
        <end position="320"/>
    </location>
</feature>
<dbReference type="InterPro" id="IPR036188">
    <property type="entry name" value="FAD/NAD-bd_sf"/>
</dbReference>
<dbReference type="Pfam" id="PF13450">
    <property type="entry name" value="NAD_binding_8"/>
    <property type="match status" value="1"/>
</dbReference>
<name>A0A511WWR6_9BACI</name>
<sequence length="325" mass="36396">MLKTNIVIIGAGMSGIMAGQTLKKRGQTDFLIIDKGRSVGGRMATRRIDAGKADHGAQFFTARTRRFQSEVNQWLSEGSVVRWFGKNHPRYMSIDGMNKLAKRLASDLPVMLNIEVTSIRLTETGYLLTTMEGDIQAEQLIVTVPAPQAEALLVNGNVPINQEDLNTLHQIKFSPCLVGIFKLSRPSKLPTLGHLDQNLPEGIIRMVDHYDKGISHEHILSVYMTGEWSQQHFNEEPHVVLAEIVKKSNHYFVDQAIEVSQLKKWRYAEAVKFLRQPYLSLSLPHPLVLAGDAFLTADDSGKHTRLETAFTSGVLTAEYLIDTMM</sequence>
<dbReference type="OrthoDB" id="5792777at2"/>
<gene>
    <name evidence="2" type="ORF">HAL01_00300</name>
</gene>
<reference evidence="2 3" key="1">
    <citation type="submission" date="2019-07" db="EMBL/GenBank/DDBJ databases">
        <title>Whole genome shotgun sequence of Halolactibacillus alkaliphilus NBRC 103919.</title>
        <authorList>
            <person name="Hosoyama A."/>
            <person name="Uohara A."/>
            <person name="Ohji S."/>
            <person name="Ichikawa N."/>
        </authorList>
    </citation>
    <scope>NUCLEOTIDE SEQUENCE [LARGE SCALE GENOMIC DNA]</scope>
    <source>
        <strain evidence="2 3">NBRC 103919</strain>
    </source>
</reference>
<protein>
    <recommendedName>
        <fullName evidence="1">Amine oxidase domain-containing protein</fullName>
    </recommendedName>
</protein>
<accession>A0A511WWR6</accession>
<evidence type="ECO:0000313" key="3">
    <source>
        <dbReference type="Proteomes" id="UP000321400"/>
    </source>
</evidence>
<dbReference type="InterPro" id="IPR002937">
    <property type="entry name" value="Amino_oxidase"/>
</dbReference>
<dbReference type="RefSeq" id="WP_089799140.1">
    <property type="nucleotide sequence ID" value="NZ_BJYE01000001.1"/>
</dbReference>
<dbReference type="STRING" id="442899.SAMN05720591_101125"/>